<feature type="compositionally biased region" description="Acidic residues" evidence="1">
    <location>
        <begin position="365"/>
        <end position="376"/>
    </location>
</feature>
<gene>
    <name evidence="2" type="ORF">SLS58_002942</name>
</gene>
<feature type="compositionally biased region" description="Basic and acidic residues" evidence="1">
    <location>
        <begin position="44"/>
        <end position="55"/>
    </location>
</feature>
<dbReference type="Proteomes" id="UP001521184">
    <property type="component" value="Unassembled WGS sequence"/>
</dbReference>
<accession>A0ABR3TXK4</accession>
<sequence length="432" mass="47521">MPSNPNLRTKSDLLDVDQAPKQLQSTLYENPKQAAAAGIAQPDSESHQLQDEGAIKKGSSISKNPGSAASTPLPQLSTTDIPTLQANFETDDENPGTSTSEEKGLPYIQGSGKMFEAIHNAPSTSPGELSSDDSILRVRSLVQNPQQALSVEKLPEDNQEDFYGKEAEKSIRGRDDSGLLNLQAEIEEFTSTDTGPQSGSSDGKPTVDHGVFTPTLEDMTYGRIQERPVETWDGSTCSYGPASIFSTATGASATTAGTQYSEADLVSATHQLVHLLSQHEGLKPLIEEAVESNAIGADKFCNNFRRLLKIYSKDLDDDAGESLEFLAAKLVRLRARAVAYLIWEKTEQRKICPPQAHRNFQEQPPLEEGDDSDNEEQPVMRDDSIETLAPVREFLLETSAFEKLKVNLREYVKRQHDRRTDQSPSEIKPMEK</sequence>
<name>A0ABR3TXK4_9PEZI</name>
<feature type="compositionally biased region" description="Polar residues" evidence="1">
    <location>
        <begin position="59"/>
        <end position="88"/>
    </location>
</feature>
<protein>
    <submittedName>
        <fullName evidence="2">Uncharacterized protein</fullName>
    </submittedName>
</protein>
<evidence type="ECO:0000313" key="3">
    <source>
        <dbReference type="Proteomes" id="UP001521184"/>
    </source>
</evidence>
<feature type="compositionally biased region" description="Basic and acidic residues" evidence="1">
    <location>
        <begin position="412"/>
        <end position="421"/>
    </location>
</feature>
<dbReference type="EMBL" id="JAKEKT020000014">
    <property type="protein sequence ID" value="KAL1646807.1"/>
    <property type="molecule type" value="Genomic_DNA"/>
</dbReference>
<comment type="caution">
    <text evidence="2">The sequence shown here is derived from an EMBL/GenBank/DDBJ whole genome shotgun (WGS) entry which is preliminary data.</text>
</comment>
<proteinExistence type="predicted"/>
<evidence type="ECO:0000256" key="1">
    <source>
        <dbReference type="SAM" id="MobiDB-lite"/>
    </source>
</evidence>
<keyword evidence="3" id="KW-1185">Reference proteome</keyword>
<feature type="region of interest" description="Disordered" evidence="1">
    <location>
        <begin position="412"/>
        <end position="432"/>
    </location>
</feature>
<evidence type="ECO:0000313" key="2">
    <source>
        <dbReference type="EMBL" id="KAL1646807.1"/>
    </source>
</evidence>
<organism evidence="2 3">
    <name type="scientific">Diplodia intermedia</name>
    <dbReference type="NCBI Taxonomy" id="856260"/>
    <lineage>
        <taxon>Eukaryota</taxon>
        <taxon>Fungi</taxon>
        <taxon>Dikarya</taxon>
        <taxon>Ascomycota</taxon>
        <taxon>Pezizomycotina</taxon>
        <taxon>Dothideomycetes</taxon>
        <taxon>Dothideomycetes incertae sedis</taxon>
        <taxon>Botryosphaeriales</taxon>
        <taxon>Botryosphaeriaceae</taxon>
        <taxon>Diplodia</taxon>
    </lineage>
</organism>
<feature type="region of interest" description="Disordered" evidence="1">
    <location>
        <begin position="353"/>
        <end position="383"/>
    </location>
</feature>
<feature type="region of interest" description="Disordered" evidence="1">
    <location>
        <begin position="31"/>
        <end position="106"/>
    </location>
</feature>
<reference evidence="2 3" key="1">
    <citation type="journal article" date="2023" name="Plant Dis.">
        <title>First Report of Diplodia intermedia Causing Canker and Dieback Diseases on Apple Trees in Canada.</title>
        <authorList>
            <person name="Ellouze W."/>
            <person name="Ilyukhin E."/>
            <person name="Sulman M."/>
            <person name="Ali S."/>
        </authorList>
    </citation>
    <scope>NUCLEOTIDE SEQUENCE [LARGE SCALE GENOMIC DNA]</scope>
    <source>
        <strain evidence="2 3">M45-28</strain>
    </source>
</reference>